<dbReference type="RefSeq" id="WP_123093964.1">
    <property type="nucleotide sequence ID" value="NZ_RIZG01000001.1"/>
</dbReference>
<comment type="caution">
    <text evidence="2">The sequence shown here is derived from an EMBL/GenBank/DDBJ whole genome shotgun (WGS) entry which is preliminary data.</text>
</comment>
<dbReference type="GO" id="GO:0005524">
    <property type="term" value="F:ATP binding"/>
    <property type="evidence" value="ECO:0007669"/>
    <property type="project" value="UniProtKB-KW"/>
</dbReference>
<evidence type="ECO:0000313" key="2">
    <source>
        <dbReference type="EMBL" id="RNF52621.1"/>
    </source>
</evidence>
<accession>A0A3M8QA90</accession>
<dbReference type="SUPFAM" id="SSF52540">
    <property type="entry name" value="P-loop containing nucleoside triphosphate hydrolases"/>
    <property type="match status" value="1"/>
</dbReference>
<name>A0A3M8QA90_9GAMM</name>
<dbReference type="Pfam" id="PF13401">
    <property type="entry name" value="AAA_22"/>
    <property type="match status" value="1"/>
</dbReference>
<dbReference type="Proteomes" id="UP000280507">
    <property type="component" value="Unassembled WGS sequence"/>
</dbReference>
<dbReference type="AlphaFoldDB" id="A0A3M8QA90"/>
<dbReference type="OrthoDB" id="5593847at2"/>
<keyword evidence="3" id="KW-1185">Reference proteome</keyword>
<evidence type="ECO:0000259" key="1">
    <source>
        <dbReference type="Pfam" id="PF13401"/>
    </source>
</evidence>
<dbReference type="GO" id="GO:0016887">
    <property type="term" value="F:ATP hydrolysis activity"/>
    <property type="evidence" value="ECO:0007669"/>
    <property type="project" value="InterPro"/>
</dbReference>
<evidence type="ECO:0000313" key="3">
    <source>
        <dbReference type="Proteomes" id="UP000280507"/>
    </source>
</evidence>
<dbReference type="InterPro" id="IPR049945">
    <property type="entry name" value="AAA_22"/>
</dbReference>
<sequence length="531" mass="59964">MAVFETAKYIDAEIKEYEDHPLINALPRINSPKDTAELIRRIPVVSPEEVALPAHIRRHAMLRIMDGFLYPTKAHLQLEQTISTMIRQGYLSRNIANKSYQETLNRTEKLADDSRNAGNEALVSSVIGCSGAGKSTAVEAVLSGYPQVIMHSSYQHVQIVWLKVECPHDASVKSLCINFFRALDEALDNNGLYEKQYVKPRANAEMLLGDFARIAALHSIGLLVIDEIQHLERSSSTNVSDRILRFFVQLTNTIKLPILFVGTPKAYELFSPSMRSARRASQFGSINWNRFNTTDRSGKGSDWDRFFSQLWALQWFKSPQPLTKEIKTLFWDYSQGIAHVAVTLFYLCQTRAVTVGREVISRDLVETVFNEELHMIKPMIKALQSGRDSEIQKYDDLEIPRASIVQNAVVSAPVNENTELNREDEHDSPEQTKLSKLINMLEQAGIGEDIAPTVAEQAVSELPDANLFQLLAHINNLQNKEPVPPVKEKPKVVKLKPRYVENDLRLMVNSKGGSYKTMKAEGVILQISDYL</sequence>
<keyword evidence="2" id="KW-0547">Nucleotide-binding</keyword>
<organism evidence="2 3">
    <name type="scientific">Marinomonas hwangdonensis</name>
    <dbReference type="NCBI Taxonomy" id="1053647"/>
    <lineage>
        <taxon>Bacteria</taxon>
        <taxon>Pseudomonadati</taxon>
        <taxon>Pseudomonadota</taxon>
        <taxon>Gammaproteobacteria</taxon>
        <taxon>Oceanospirillales</taxon>
        <taxon>Oceanospirillaceae</taxon>
        <taxon>Marinomonas</taxon>
    </lineage>
</organism>
<dbReference type="InterPro" id="IPR027417">
    <property type="entry name" value="P-loop_NTPase"/>
</dbReference>
<protein>
    <submittedName>
        <fullName evidence="2">ATP-binding protein</fullName>
    </submittedName>
</protein>
<keyword evidence="2" id="KW-0067">ATP-binding</keyword>
<dbReference type="Gene3D" id="3.40.50.300">
    <property type="entry name" value="P-loop containing nucleotide triphosphate hydrolases"/>
    <property type="match status" value="1"/>
</dbReference>
<proteinExistence type="predicted"/>
<dbReference type="EMBL" id="RIZG01000001">
    <property type="protein sequence ID" value="RNF52621.1"/>
    <property type="molecule type" value="Genomic_DNA"/>
</dbReference>
<feature type="domain" description="ORC1/DEAH AAA+ ATPase" evidence="1">
    <location>
        <begin position="122"/>
        <end position="270"/>
    </location>
</feature>
<gene>
    <name evidence="2" type="ORF">EBI00_00415</name>
</gene>
<reference evidence="2 3" key="1">
    <citation type="journal article" date="2012" name="Int. J. Syst. Evol. Microbiol.">
        <title>Marinomonas hwangdonensis sp. nov., isolated from seawater.</title>
        <authorList>
            <person name="Jung Y.T."/>
            <person name="Oh T.K."/>
            <person name="Yoon J.H."/>
        </authorList>
    </citation>
    <scope>NUCLEOTIDE SEQUENCE [LARGE SCALE GENOMIC DNA]</scope>
    <source>
        <strain evidence="2 3">HDW-15</strain>
    </source>
</reference>